<feature type="transmembrane region" description="Helical" evidence="14">
    <location>
        <begin position="336"/>
        <end position="359"/>
    </location>
</feature>
<dbReference type="GO" id="GO:0042545">
    <property type="term" value="P:cell wall modification"/>
    <property type="evidence" value="ECO:0007669"/>
    <property type="project" value="InterPro"/>
</dbReference>
<keyword evidence="14" id="KW-0812">Transmembrane</keyword>
<dbReference type="SMART" id="SM00856">
    <property type="entry name" value="PMEI"/>
    <property type="match status" value="2"/>
</dbReference>
<dbReference type="GO" id="GO:0045490">
    <property type="term" value="P:pectin catabolic process"/>
    <property type="evidence" value="ECO:0007669"/>
    <property type="project" value="UniProtKB-UniPathway"/>
</dbReference>
<dbReference type="STRING" id="3750.A0A498IJA8"/>
<dbReference type="NCBIfam" id="TIGR01614">
    <property type="entry name" value="PME_inhib"/>
    <property type="match status" value="2"/>
</dbReference>
<dbReference type="InterPro" id="IPR000070">
    <property type="entry name" value="Pectinesterase_cat"/>
</dbReference>
<dbReference type="PROSITE" id="PS00800">
    <property type="entry name" value="PECTINESTERASE_1"/>
    <property type="match status" value="2"/>
</dbReference>
<comment type="function">
    <text evidence="12">Acts in the modification of cell walls via demethylesterification of cell wall pectin.</text>
</comment>
<dbReference type="Gene3D" id="2.160.20.10">
    <property type="entry name" value="Single-stranded right-handed beta-helix, Pectin lyase-like"/>
    <property type="match status" value="2"/>
</dbReference>
<gene>
    <name evidence="17" type="ORF">DVH24_036545</name>
</gene>
<dbReference type="CDD" id="cd15798">
    <property type="entry name" value="PMEI-like_3"/>
    <property type="match status" value="1"/>
</dbReference>
<feature type="active site" evidence="13">
    <location>
        <position position="925"/>
    </location>
</feature>
<dbReference type="GO" id="GO:0004857">
    <property type="term" value="F:enzyme inhibitor activity"/>
    <property type="evidence" value="ECO:0007669"/>
    <property type="project" value="InterPro"/>
</dbReference>
<keyword evidence="6" id="KW-0964">Secreted</keyword>
<keyword evidence="6" id="KW-0134">Cell wall</keyword>
<evidence type="ECO:0000256" key="2">
    <source>
        <dbReference type="ARBA" id="ARBA00005184"/>
    </source>
</evidence>
<dbReference type="FunFam" id="1.20.140.40:FF:000001">
    <property type="entry name" value="Pectinesterase"/>
    <property type="match status" value="1"/>
</dbReference>
<keyword evidence="10" id="KW-0325">Glycoprotein</keyword>
<name>A0A498IJA8_MALDO</name>
<feature type="transmembrane region" description="Helical" evidence="14">
    <location>
        <begin position="390"/>
        <end position="413"/>
    </location>
</feature>
<feature type="signal peptide" evidence="15">
    <location>
        <begin position="1"/>
        <end position="22"/>
    </location>
</feature>
<dbReference type="EMBL" id="RDQH01000338">
    <property type="protein sequence ID" value="RXH82204.1"/>
    <property type="molecule type" value="Genomic_DNA"/>
</dbReference>
<comment type="caution">
    <text evidence="17">The sequence shown here is derived from an EMBL/GenBank/DDBJ whole genome shotgun (WGS) entry which is preliminary data.</text>
</comment>
<dbReference type="PROSITE" id="PS00503">
    <property type="entry name" value="PECTINESTERASE_2"/>
    <property type="match status" value="1"/>
</dbReference>
<dbReference type="SUPFAM" id="SSF51126">
    <property type="entry name" value="Pectin lyase-like"/>
    <property type="match status" value="2"/>
</dbReference>
<comment type="subcellular location">
    <subcellularLocation>
        <location evidence="1">Secreted</location>
        <location evidence="1">Cell wall</location>
    </subcellularLocation>
</comment>
<evidence type="ECO:0000259" key="16">
    <source>
        <dbReference type="SMART" id="SM00856"/>
    </source>
</evidence>
<dbReference type="PANTHER" id="PTHR31707">
    <property type="entry name" value="PECTINESTERASE"/>
    <property type="match status" value="1"/>
</dbReference>
<evidence type="ECO:0000256" key="5">
    <source>
        <dbReference type="ARBA" id="ARBA00013229"/>
    </source>
</evidence>
<evidence type="ECO:0000256" key="13">
    <source>
        <dbReference type="PROSITE-ProRule" id="PRU10040"/>
    </source>
</evidence>
<dbReference type="Pfam" id="PF01095">
    <property type="entry name" value="Pectinesterase"/>
    <property type="match status" value="2"/>
</dbReference>
<dbReference type="InterPro" id="IPR012334">
    <property type="entry name" value="Pectin_lyas_fold"/>
</dbReference>
<organism evidence="17 18">
    <name type="scientific">Malus domestica</name>
    <name type="common">Apple</name>
    <name type="synonym">Pyrus malus</name>
    <dbReference type="NCBI Taxonomy" id="3750"/>
    <lineage>
        <taxon>Eukaryota</taxon>
        <taxon>Viridiplantae</taxon>
        <taxon>Streptophyta</taxon>
        <taxon>Embryophyta</taxon>
        <taxon>Tracheophyta</taxon>
        <taxon>Spermatophyta</taxon>
        <taxon>Magnoliopsida</taxon>
        <taxon>eudicotyledons</taxon>
        <taxon>Gunneridae</taxon>
        <taxon>Pentapetalae</taxon>
        <taxon>rosids</taxon>
        <taxon>fabids</taxon>
        <taxon>Rosales</taxon>
        <taxon>Rosaceae</taxon>
        <taxon>Amygdaloideae</taxon>
        <taxon>Maleae</taxon>
        <taxon>Malus</taxon>
    </lineage>
</organism>
<keyword evidence="7" id="KW-0378">Hydrolase</keyword>
<comment type="similarity">
    <text evidence="4">In the C-terminal section; belongs to the pectinesterase family.</text>
</comment>
<keyword evidence="14" id="KW-1133">Transmembrane helix</keyword>
<keyword evidence="18" id="KW-1185">Reference proteome</keyword>
<reference evidence="17 18" key="1">
    <citation type="submission" date="2018-10" db="EMBL/GenBank/DDBJ databases">
        <title>A high-quality apple genome assembly.</title>
        <authorList>
            <person name="Hu J."/>
        </authorList>
    </citation>
    <scope>NUCLEOTIDE SEQUENCE [LARGE SCALE GENOMIC DNA]</scope>
    <source>
        <strain evidence="18">cv. HFTH1</strain>
        <tissue evidence="17">Young leaf</tissue>
    </source>
</reference>
<evidence type="ECO:0000313" key="17">
    <source>
        <dbReference type="EMBL" id="RXH82204.1"/>
    </source>
</evidence>
<evidence type="ECO:0000256" key="15">
    <source>
        <dbReference type="SAM" id="SignalP"/>
    </source>
</evidence>
<comment type="catalytic activity">
    <reaction evidence="11">
        <text>[(1-&gt;4)-alpha-D-galacturonosyl methyl ester](n) + n H2O = [(1-&gt;4)-alpha-D-galacturonosyl](n) + n methanol + n H(+)</text>
        <dbReference type="Rhea" id="RHEA:22380"/>
        <dbReference type="Rhea" id="RHEA-COMP:14570"/>
        <dbReference type="Rhea" id="RHEA-COMP:14573"/>
        <dbReference type="ChEBI" id="CHEBI:15377"/>
        <dbReference type="ChEBI" id="CHEBI:15378"/>
        <dbReference type="ChEBI" id="CHEBI:17790"/>
        <dbReference type="ChEBI" id="CHEBI:140522"/>
        <dbReference type="ChEBI" id="CHEBI:140523"/>
        <dbReference type="EC" id="3.1.1.11"/>
    </reaction>
</comment>
<evidence type="ECO:0000256" key="11">
    <source>
        <dbReference type="ARBA" id="ARBA00047928"/>
    </source>
</evidence>
<keyword evidence="15" id="KW-0732">Signal</keyword>
<evidence type="ECO:0000256" key="12">
    <source>
        <dbReference type="ARBA" id="ARBA00057335"/>
    </source>
</evidence>
<dbReference type="Pfam" id="PF04043">
    <property type="entry name" value="PMEI"/>
    <property type="match status" value="2"/>
</dbReference>
<sequence>MALANFLLLLLSLSCSSYGVTSYPSIRSMVTQTCTDVDDRNSCLTNVQAELQKTGPQTQDSVAILTAALTHTLNETKNAIQIITKFNSLPISNRESVAIEDCKELLDYSFSELAWSLGEMIKIRGGDRNVHYEGNLKAWLSAALSNQDTCLEGFEGTDRRLESFVWGSVKQVTQLIGNVLALYTQLHSLPPKPPRHHGPPTNKSSPGDYFPAWMSEEDQELVKSNPKSGVNHAVVAADGSGQYRTITEAVNEAPNYSPSRYVIYVKKGIYRENVEMKKNKTNIMFVGDGIGQTIITGNRSFMQGWTTFRTATVGKLHYAFHVECTEDVDRRSKKRIVIISLSAFLLMAWDAAAASFFTVGRFIDGMAWLPSTGIKFTAGEDVDRRSKKRIVIISLSAFLLMAMVMAVAAGFIMEKGFYNSPVSGSKGSSHDKSASMKAIKTICQPTDYKQECLDSLSYASGNTTTDPIELIEYGFKVAMKYVTDAAKKSDFLRKLEKDPRTSNALDACEELMDLALSELRQSLVRLGYIDDFTKFNEMLVDLKVWLSATITYQESCLDAFENTTSSTDAAEEMKSVLNTSMHLSSNALAMVSQVFSAFTDLNNPDSSHRRLLQFDAFPVIVHSEFEDPKWYEGGVRKLRRLLQFDAFPVIGHSEFEDPKWYEGGIKKLRRLLQFDAFPVIGHGEFEDPKWYGGEGKKLRRLLQFDAFPVIGHGEFEDPKWYGGEGKKLRRLLQFDVFPVFSVIGHGEFEDPKWYGGEGRELLTTSTSSTPKINKPDIIVAKDGSGSYKTITEALDHVPKYGNETFIIYIKEGVYNEHILVTRSMTSVMMIGDGANKTRITGNKNFADGTPTYHTATVAIQGDHFMARDIGFENSAGPEKHQAVALRVSADEAIFYRCSMDGYQDTLYTHAQRQCYCDCTISGTIDFVFGDATAVFQNCTFLIRKPLPNQSCIVTAQGRKERRQPSAIIIQNSTITAEPDYFPVKDENKAYLGRPWKEYSRTIIMDSYIDDVIQPEGWLPWEGEWGLKTCFYAESGNTGPAANKARRVTWRGIKQITENHTADFTPGRFFRGDKWIRLSGVPYIPGLTTSNKSKTATTRTPSFSKGT</sequence>
<dbReference type="InterPro" id="IPR035513">
    <property type="entry name" value="Invertase/methylesterase_inhib"/>
</dbReference>
<dbReference type="UniPathway" id="UPA00545">
    <property type="reaction ID" value="UER00823"/>
</dbReference>
<evidence type="ECO:0000313" key="18">
    <source>
        <dbReference type="Proteomes" id="UP000290289"/>
    </source>
</evidence>
<dbReference type="GO" id="GO:0030599">
    <property type="term" value="F:pectinesterase activity"/>
    <property type="evidence" value="ECO:0007669"/>
    <property type="project" value="UniProtKB-EC"/>
</dbReference>
<comment type="pathway">
    <text evidence="2">Glycan metabolism; pectin degradation; 2-dehydro-3-deoxy-D-gluconate from pectin: step 1/5.</text>
</comment>
<dbReference type="Proteomes" id="UP000290289">
    <property type="component" value="Chromosome 12"/>
</dbReference>
<feature type="domain" description="Pectinesterase inhibitor" evidence="16">
    <location>
        <begin position="25"/>
        <end position="182"/>
    </location>
</feature>
<dbReference type="CDD" id="cd15799">
    <property type="entry name" value="PMEI-like_4"/>
    <property type="match status" value="1"/>
</dbReference>
<dbReference type="AlphaFoldDB" id="A0A498IJA8"/>
<dbReference type="InterPro" id="IPR018040">
    <property type="entry name" value="Pectinesterase_Tyr_AS"/>
</dbReference>
<dbReference type="FunFam" id="2.160.20.10:FF:000001">
    <property type="entry name" value="Pectinesterase"/>
    <property type="match status" value="1"/>
</dbReference>
<feature type="chain" id="PRO_5019846956" description="pectinesterase" evidence="15">
    <location>
        <begin position="23"/>
        <end position="1106"/>
    </location>
</feature>
<evidence type="ECO:0000256" key="14">
    <source>
        <dbReference type="SAM" id="Phobius"/>
    </source>
</evidence>
<dbReference type="InterPro" id="IPR011050">
    <property type="entry name" value="Pectin_lyase_fold/virulence"/>
</dbReference>
<keyword evidence="8" id="KW-0063">Aspartyl esterase</keyword>
<comment type="similarity">
    <text evidence="3">In the N-terminal section; belongs to the PMEI family.</text>
</comment>
<protein>
    <recommendedName>
        <fullName evidence="5">pectinesterase</fullName>
        <ecNumber evidence="5">3.1.1.11</ecNumber>
    </recommendedName>
</protein>
<evidence type="ECO:0000256" key="10">
    <source>
        <dbReference type="ARBA" id="ARBA00023180"/>
    </source>
</evidence>
<evidence type="ECO:0000256" key="7">
    <source>
        <dbReference type="ARBA" id="ARBA00022801"/>
    </source>
</evidence>
<evidence type="ECO:0000256" key="4">
    <source>
        <dbReference type="ARBA" id="ARBA00007786"/>
    </source>
</evidence>
<dbReference type="SUPFAM" id="SSF101148">
    <property type="entry name" value="Plant invertase/pectin methylesterase inhibitor"/>
    <property type="match status" value="2"/>
</dbReference>
<feature type="domain" description="Pectinesterase inhibitor" evidence="16">
    <location>
        <begin position="434"/>
        <end position="590"/>
    </location>
</feature>
<accession>A0A498IJA8</accession>
<dbReference type="EC" id="3.1.1.11" evidence="5"/>
<dbReference type="InterPro" id="IPR006501">
    <property type="entry name" value="Pectinesterase_inhib_dom"/>
</dbReference>
<evidence type="ECO:0000256" key="1">
    <source>
        <dbReference type="ARBA" id="ARBA00004191"/>
    </source>
</evidence>
<keyword evidence="14" id="KW-0472">Membrane</keyword>
<evidence type="ECO:0000256" key="3">
    <source>
        <dbReference type="ARBA" id="ARBA00006027"/>
    </source>
</evidence>
<proteinExistence type="inferred from homology"/>
<evidence type="ECO:0000256" key="9">
    <source>
        <dbReference type="ARBA" id="ARBA00023157"/>
    </source>
</evidence>
<dbReference type="Gene3D" id="1.20.140.40">
    <property type="entry name" value="Invertase/pectin methylesterase inhibitor family protein"/>
    <property type="match status" value="2"/>
</dbReference>
<evidence type="ECO:0000256" key="8">
    <source>
        <dbReference type="ARBA" id="ARBA00023085"/>
    </source>
</evidence>
<keyword evidence="9" id="KW-1015">Disulfide bond</keyword>
<evidence type="ECO:0000256" key="6">
    <source>
        <dbReference type="ARBA" id="ARBA00022512"/>
    </source>
</evidence>
<dbReference type="InterPro" id="IPR033131">
    <property type="entry name" value="Pectinesterase_Asp_AS"/>
</dbReference>